<protein>
    <submittedName>
        <fullName evidence="1">Uncharacterized protein</fullName>
    </submittedName>
</protein>
<dbReference type="AlphaFoldDB" id="A0A4Y2IVW0"/>
<evidence type="ECO:0000313" key="2">
    <source>
        <dbReference type="Proteomes" id="UP000499080"/>
    </source>
</evidence>
<reference evidence="1 2" key="1">
    <citation type="journal article" date="2019" name="Sci. Rep.">
        <title>Orb-weaving spider Araneus ventricosus genome elucidates the spidroin gene catalogue.</title>
        <authorList>
            <person name="Kono N."/>
            <person name="Nakamura H."/>
            <person name="Ohtoshi R."/>
            <person name="Moran D.A.P."/>
            <person name="Shinohara A."/>
            <person name="Yoshida Y."/>
            <person name="Fujiwara M."/>
            <person name="Mori M."/>
            <person name="Tomita M."/>
            <person name="Arakawa K."/>
        </authorList>
    </citation>
    <scope>NUCLEOTIDE SEQUENCE [LARGE SCALE GENOMIC DNA]</scope>
</reference>
<proteinExistence type="predicted"/>
<accession>A0A4Y2IVW0</accession>
<name>A0A4Y2IVW0_ARAVE</name>
<gene>
    <name evidence="1" type="ORF">AVEN_50826_1</name>
</gene>
<dbReference type="Proteomes" id="UP000499080">
    <property type="component" value="Unassembled WGS sequence"/>
</dbReference>
<comment type="caution">
    <text evidence="1">The sequence shown here is derived from an EMBL/GenBank/DDBJ whole genome shotgun (WGS) entry which is preliminary data.</text>
</comment>
<dbReference type="EMBL" id="BGPR01002940">
    <property type="protein sequence ID" value="GBM81369.1"/>
    <property type="molecule type" value="Genomic_DNA"/>
</dbReference>
<organism evidence="1 2">
    <name type="scientific">Araneus ventricosus</name>
    <name type="common">Orbweaver spider</name>
    <name type="synonym">Epeira ventricosa</name>
    <dbReference type="NCBI Taxonomy" id="182803"/>
    <lineage>
        <taxon>Eukaryota</taxon>
        <taxon>Metazoa</taxon>
        <taxon>Ecdysozoa</taxon>
        <taxon>Arthropoda</taxon>
        <taxon>Chelicerata</taxon>
        <taxon>Arachnida</taxon>
        <taxon>Araneae</taxon>
        <taxon>Araneomorphae</taxon>
        <taxon>Entelegynae</taxon>
        <taxon>Araneoidea</taxon>
        <taxon>Araneidae</taxon>
        <taxon>Araneus</taxon>
    </lineage>
</organism>
<keyword evidence="2" id="KW-1185">Reference proteome</keyword>
<evidence type="ECO:0000313" key="1">
    <source>
        <dbReference type="EMBL" id="GBM81369.1"/>
    </source>
</evidence>
<sequence>MGVSAAHSVKRAVVLKGLNKLLTLFHTSQNVDILWYTILPPEANESSKVVLRDLAGQAVIPPLPIPLLLSSQMLFNCKRFTAFCASAEQLILLTTSFIKIQKS</sequence>